<feature type="domain" description="DUF4301" evidence="1">
    <location>
        <begin position="6"/>
        <end position="503"/>
    </location>
</feature>
<organism evidence="2 3">
    <name type="scientific">Algoriphagus boseongensis</name>
    <dbReference type="NCBI Taxonomy" id="1442587"/>
    <lineage>
        <taxon>Bacteria</taxon>
        <taxon>Pseudomonadati</taxon>
        <taxon>Bacteroidota</taxon>
        <taxon>Cytophagia</taxon>
        <taxon>Cytophagales</taxon>
        <taxon>Cyclobacteriaceae</taxon>
        <taxon>Algoriphagus</taxon>
    </lineage>
</organism>
<reference evidence="2 3" key="1">
    <citation type="submission" date="2019-03" db="EMBL/GenBank/DDBJ databases">
        <title>Genomic Encyclopedia of Type Strains, Phase III (KMG-III): the genomes of soil and plant-associated and newly described type strains.</title>
        <authorList>
            <person name="Whitman W."/>
        </authorList>
    </citation>
    <scope>NUCLEOTIDE SEQUENCE [LARGE SCALE GENOMIC DNA]</scope>
    <source>
        <strain evidence="2 3">CECT 8446</strain>
    </source>
</reference>
<dbReference type="SUPFAM" id="SSF53448">
    <property type="entry name" value="Nucleotide-diphospho-sugar transferases"/>
    <property type="match status" value="1"/>
</dbReference>
<name>A0A4V3D2H1_9BACT</name>
<dbReference type="RefSeq" id="WP_133552742.1">
    <property type="nucleotide sequence ID" value="NZ_SNYF01000005.1"/>
</dbReference>
<accession>A0A4V3D2H1</accession>
<dbReference type="Pfam" id="PF14134">
    <property type="entry name" value="DUF4301"/>
    <property type="match status" value="1"/>
</dbReference>
<dbReference type="Proteomes" id="UP000294535">
    <property type="component" value="Unassembled WGS sequence"/>
</dbReference>
<dbReference type="InterPro" id="IPR025393">
    <property type="entry name" value="DUF4301"/>
</dbReference>
<evidence type="ECO:0000259" key="1">
    <source>
        <dbReference type="Pfam" id="PF14134"/>
    </source>
</evidence>
<evidence type="ECO:0000313" key="2">
    <source>
        <dbReference type="EMBL" id="TDQ18907.1"/>
    </source>
</evidence>
<gene>
    <name evidence="2" type="ORF">DFQ04_0718</name>
</gene>
<comment type="caution">
    <text evidence="2">The sequence shown here is derived from an EMBL/GenBank/DDBJ whole genome shotgun (WGS) entry which is preliminary data.</text>
</comment>
<dbReference type="EMBL" id="SNYF01000005">
    <property type="protein sequence ID" value="TDQ18907.1"/>
    <property type="molecule type" value="Genomic_DNA"/>
</dbReference>
<dbReference type="InterPro" id="IPR029044">
    <property type="entry name" value="Nucleotide-diphossugar_trans"/>
</dbReference>
<evidence type="ECO:0000313" key="3">
    <source>
        <dbReference type="Proteomes" id="UP000294535"/>
    </source>
</evidence>
<keyword evidence="3" id="KW-1185">Reference proteome</keyword>
<dbReference type="OrthoDB" id="5572060at2"/>
<proteinExistence type="predicted"/>
<dbReference type="AlphaFoldDB" id="A0A4V3D2H1"/>
<sequence>MDSVLIEKILDQGMNPDTVAQQIENFKNGFPFLNIKGPAVPGNGIKVLSEQELEHYVETYPEKASKKEVVKFVPASGAASRMFKDLFAFLEGDGDLEKSAFTKKFIQNIQKFAFYDDLEKTLKNEGSSIETCINSGNYKRIVNALLMDDGLGYGSLPKGLLRFHRYVSENRTPAQEHLVEGVQYAVGRGNKVKIHFTVSPEHEEKFKAEIAAVLPAIKAVSGLEFEVSYSQQKKSTDTIAVNTDNTPFMEDDGSLLFRPAGHGALLENLNDIDADLIFIKNIDNVVPDRLKEPTKNYKMAIAGLLLEVQERIFDALRALDKEVNNESIGLAVQVYNDDLGGKIPPTVSAEFLPDLAKYLRDKLNRPIRVCGMVKNTGEPGGGPFWIEEPDGSYSLQILETAQIDLNDLTSKAHMNASTHFNPVDLVCGTRNYKGHSFDLLEYRDMQTGFITEKSKSGRDLKALELPGLWNGSMAGWNTLFVEVPLITFNPVKTVNDLLRDEHQA</sequence>
<protein>
    <submittedName>
        <fullName evidence="2">Uncharacterized protein DUF4301</fullName>
    </submittedName>
</protein>